<evidence type="ECO:0000313" key="2">
    <source>
        <dbReference type="Proteomes" id="UP000242715"/>
    </source>
</evidence>
<dbReference type="AlphaFoldDB" id="A0A2Z6MRR9"/>
<proteinExistence type="predicted"/>
<sequence>MKMYLIEDSNSIKANKRASNYTSLTPVVNRLHGNILSFGTGGLINNVYIMVEEVEKLEE</sequence>
<reference evidence="2" key="1">
    <citation type="journal article" date="2017" name="Front. Plant Sci.">
        <title>Climate Clever Clovers: New Paradigm to Reduce the Environmental Footprint of Ruminants by Breeding Low Methanogenic Forages Utilizing Haplotype Variation.</title>
        <authorList>
            <person name="Kaur P."/>
            <person name="Appels R."/>
            <person name="Bayer P.E."/>
            <person name="Keeble-Gagnere G."/>
            <person name="Wang J."/>
            <person name="Hirakawa H."/>
            <person name="Shirasawa K."/>
            <person name="Vercoe P."/>
            <person name="Stefanova K."/>
            <person name="Durmic Z."/>
            <person name="Nichols P."/>
            <person name="Revell C."/>
            <person name="Isobe S.N."/>
            <person name="Edwards D."/>
            <person name="Erskine W."/>
        </authorList>
    </citation>
    <scope>NUCLEOTIDE SEQUENCE [LARGE SCALE GENOMIC DNA]</scope>
    <source>
        <strain evidence="2">cv. Daliak</strain>
    </source>
</reference>
<accession>A0A2Z6MRR9</accession>
<organism evidence="1 2">
    <name type="scientific">Trifolium subterraneum</name>
    <name type="common">Subterranean clover</name>
    <dbReference type="NCBI Taxonomy" id="3900"/>
    <lineage>
        <taxon>Eukaryota</taxon>
        <taxon>Viridiplantae</taxon>
        <taxon>Streptophyta</taxon>
        <taxon>Embryophyta</taxon>
        <taxon>Tracheophyta</taxon>
        <taxon>Spermatophyta</taxon>
        <taxon>Magnoliopsida</taxon>
        <taxon>eudicotyledons</taxon>
        <taxon>Gunneridae</taxon>
        <taxon>Pentapetalae</taxon>
        <taxon>rosids</taxon>
        <taxon>fabids</taxon>
        <taxon>Fabales</taxon>
        <taxon>Fabaceae</taxon>
        <taxon>Papilionoideae</taxon>
        <taxon>50 kb inversion clade</taxon>
        <taxon>NPAAA clade</taxon>
        <taxon>Hologalegina</taxon>
        <taxon>IRL clade</taxon>
        <taxon>Trifolieae</taxon>
        <taxon>Trifolium</taxon>
    </lineage>
</organism>
<gene>
    <name evidence="1" type="ORF">TSUD_102040</name>
</gene>
<dbReference type="EMBL" id="DF973333">
    <property type="protein sequence ID" value="GAU26370.1"/>
    <property type="molecule type" value="Genomic_DNA"/>
</dbReference>
<protein>
    <submittedName>
        <fullName evidence="1">Uncharacterized protein</fullName>
    </submittedName>
</protein>
<name>A0A2Z6MRR9_TRISU</name>
<dbReference type="Proteomes" id="UP000242715">
    <property type="component" value="Unassembled WGS sequence"/>
</dbReference>
<keyword evidence="2" id="KW-1185">Reference proteome</keyword>
<evidence type="ECO:0000313" key="1">
    <source>
        <dbReference type="EMBL" id="GAU26370.1"/>
    </source>
</evidence>